<evidence type="ECO:0000313" key="3">
    <source>
        <dbReference type="Proteomes" id="UP000009097"/>
    </source>
</evidence>
<reference evidence="1" key="2">
    <citation type="journal article" date="2010" name="Nature">
        <title>Comparative genomics reveals mobile pathogenicity chromosomes in Fusarium.</title>
        <authorList>
            <person name="Ma L.J."/>
            <person name="van der Does H.C."/>
            <person name="Borkovich K.A."/>
            <person name="Coleman J.J."/>
            <person name="Daboussi M.J."/>
            <person name="Di Pietro A."/>
            <person name="Dufresne M."/>
            <person name="Freitag M."/>
            <person name="Grabherr M."/>
            <person name="Henrissat B."/>
            <person name="Houterman P.M."/>
            <person name="Kang S."/>
            <person name="Shim W.B."/>
            <person name="Woloshuk C."/>
            <person name="Xie X."/>
            <person name="Xu J.R."/>
            <person name="Antoniw J."/>
            <person name="Baker S.E."/>
            <person name="Bluhm B.H."/>
            <person name="Breakspear A."/>
            <person name="Brown D.W."/>
            <person name="Butchko R.A."/>
            <person name="Chapman S."/>
            <person name="Coulson R."/>
            <person name="Coutinho P.M."/>
            <person name="Danchin E.G."/>
            <person name="Diener A."/>
            <person name="Gale L.R."/>
            <person name="Gardiner D.M."/>
            <person name="Goff S."/>
            <person name="Hammond-Kosack K.E."/>
            <person name="Hilburn K."/>
            <person name="Hua-Van A."/>
            <person name="Jonkers W."/>
            <person name="Kazan K."/>
            <person name="Kodira C.D."/>
            <person name="Koehrsen M."/>
            <person name="Kumar L."/>
            <person name="Lee Y.H."/>
            <person name="Li L."/>
            <person name="Manners J.M."/>
            <person name="Miranda-Saavedra D."/>
            <person name="Mukherjee M."/>
            <person name="Park G."/>
            <person name="Park J."/>
            <person name="Park S.Y."/>
            <person name="Proctor R.H."/>
            <person name="Regev A."/>
            <person name="Ruiz-Roldan M.C."/>
            <person name="Sain D."/>
            <person name="Sakthikumar S."/>
            <person name="Sykes S."/>
            <person name="Schwartz D.C."/>
            <person name="Turgeon B.G."/>
            <person name="Wapinski I."/>
            <person name="Yoder O."/>
            <person name="Young S."/>
            <person name="Zeng Q."/>
            <person name="Zhou S."/>
            <person name="Galagan J."/>
            <person name="Cuomo C.A."/>
            <person name="Kistler H.C."/>
            <person name="Rep M."/>
        </authorList>
    </citation>
    <scope>NUCLEOTIDE SEQUENCE [LARGE SCALE GENOMIC DNA]</scope>
    <source>
        <strain evidence="1">4287</strain>
    </source>
</reference>
<dbReference type="VEuPathDB" id="FungiDB:FOXG_16702"/>
<dbReference type="EMBL" id="DS231733">
    <property type="protein sequence ID" value="KNB19502.1"/>
    <property type="molecule type" value="Genomic_DNA"/>
</dbReference>
<dbReference type="AlphaFoldDB" id="A0A0J9WA88"/>
<dbReference type="EMBL" id="DS231732">
    <property type="protein sequence ID" value="KNB19416.1"/>
    <property type="molecule type" value="Genomic_DNA"/>
</dbReference>
<name>A0A0J9WA88_FUSO4</name>
<evidence type="ECO:0000313" key="2">
    <source>
        <dbReference type="EMBL" id="KNB19502.1"/>
    </source>
</evidence>
<dbReference type="GeneID" id="28957594"/>
<sequence length="205" mass="24133">MSYLKDFETTWGDPKNTAITTPDSDVNATVEKYYMVDEPFTYTKTQVWDMEVKKAHRPDKYIYQYVRQGSLHTFDHRKEGPYEYFTRITAQRTWKNPEEYDTVIERVCLDHVNQAAFFLGTPEVTLPDGTKVKSGEKQSIFNVEHAVAGTEENPLNTWRIVYLTNGRDESLIELLKPFQQDVFLQPYNEVYIREELGRDLVRKDI</sequence>
<dbReference type="KEGG" id="fox:FOXG_16702"/>
<dbReference type="VEuPathDB" id="FungiDB:FOXG_16767"/>
<evidence type="ECO:0000313" key="1">
    <source>
        <dbReference type="EMBL" id="KNB19416.1"/>
    </source>
</evidence>
<dbReference type="KEGG" id="fox:FOXG_16767"/>
<organism evidence="1 3">
    <name type="scientific">Fusarium oxysporum f. sp. lycopersici (strain 4287 / CBS 123668 / FGSC 9935 / NRRL 34936)</name>
    <name type="common">Fusarium vascular wilt of tomato</name>
    <dbReference type="NCBI Taxonomy" id="426428"/>
    <lineage>
        <taxon>Eukaryota</taxon>
        <taxon>Fungi</taxon>
        <taxon>Dikarya</taxon>
        <taxon>Ascomycota</taxon>
        <taxon>Pezizomycotina</taxon>
        <taxon>Sordariomycetes</taxon>
        <taxon>Hypocreomycetidae</taxon>
        <taxon>Hypocreales</taxon>
        <taxon>Nectriaceae</taxon>
        <taxon>Fusarium</taxon>
        <taxon>Fusarium oxysporum species complex</taxon>
    </lineage>
</organism>
<dbReference type="OrthoDB" id="5395715at2759"/>
<accession>A0A0J9WA88</accession>
<protein>
    <submittedName>
        <fullName evidence="1">Uncharacterized protein</fullName>
    </submittedName>
</protein>
<gene>
    <name evidence="1" type="ORF">FOXG_16702</name>
    <name evidence="2" type="ORF">FOXG_16767</name>
</gene>
<dbReference type="RefSeq" id="XP_018257547.1">
    <property type="nucleotide sequence ID" value="XM_018396779.1"/>
</dbReference>
<dbReference type="GeneID" id="28957536"/>
<dbReference type="Proteomes" id="UP000009097">
    <property type="component" value="Unassembled WGS sequence"/>
</dbReference>
<reference evidence="1" key="1">
    <citation type="submission" date="2007-04" db="EMBL/GenBank/DDBJ databases">
        <authorList>
            <consortium name="The Broad Institute Genome Sequencing Platform"/>
            <person name="Birren B."/>
            <person name="Lander E."/>
            <person name="Galagan J."/>
            <person name="Nusbaum C."/>
            <person name="Devon K."/>
            <person name="Ma L.-J."/>
            <person name="Jaffe D."/>
            <person name="Butler J."/>
            <person name="Alvarez P."/>
            <person name="Gnerre S."/>
            <person name="Grabherr M."/>
            <person name="Kleber M."/>
            <person name="Mauceli E."/>
            <person name="Brockman W."/>
            <person name="MacCallum I.A."/>
            <person name="Young S."/>
            <person name="LaButti K."/>
            <person name="DeCaprio D."/>
            <person name="Crawford M."/>
            <person name="Koehrsen M."/>
            <person name="Engels R."/>
            <person name="Montgomery P."/>
            <person name="Pearson M."/>
            <person name="Howarth C."/>
            <person name="Larson L."/>
            <person name="White J."/>
            <person name="O'Leary S."/>
            <person name="Kodira C."/>
            <person name="Zeng Q."/>
            <person name="Yandava C."/>
            <person name="Alvarado L."/>
            <person name="Kistler C."/>
            <person name="Shim W.-B."/>
            <person name="Kang S."/>
            <person name="Woloshuk C."/>
        </authorList>
    </citation>
    <scope>NUCLEOTIDE SEQUENCE</scope>
    <source>
        <strain evidence="1">4287</strain>
    </source>
</reference>
<proteinExistence type="predicted"/>
<dbReference type="RefSeq" id="XP_018257461.1">
    <property type="nucleotide sequence ID" value="XM_018396720.1"/>
</dbReference>